<feature type="compositionally biased region" description="Polar residues" evidence="1">
    <location>
        <begin position="570"/>
        <end position="580"/>
    </location>
</feature>
<dbReference type="AlphaFoldDB" id="W7XE90"/>
<evidence type="ECO:0000256" key="1">
    <source>
        <dbReference type="SAM" id="MobiDB-lite"/>
    </source>
</evidence>
<dbReference type="Proteomes" id="UP000009168">
    <property type="component" value="Unassembled WGS sequence"/>
</dbReference>
<feature type="region of interest" description="Disordered" evidence="1">
    <location>
        <begin position="549"/>
        <end position="580"/>
    </location>
</feature>
<feature type="compositionally biased region" description="Polar residues" evidence="1">
    <location>
        <begin position="386"/>
        <end position="401"/>
    </location>
</feature>
<name>W7XE90_TETTS</name>
<dbReference type="InParanoid" id="W7XE90"/>
<feature type="compositionally biased region" description="Low complexity" evidence="1">
    <location>
        <begin position="43"/>
        <end position="93"/>
    </location>
</feature>
<gene>
    <name evidence="2" type="ORF">TTHERM_000035589</name>
</gene>
<feature type="compositionally biased region" description="Basic and acidic residues" evidence="1">
    <location>
        <begin position="24"/>
        <end position="39"/>
    </location>
</feature>
<evidence type="ECO:0000313" key="3">
    <source>
        <dbReference type="Proteomes" id="UP000009168"/>
    </source>
</evidence>
<organism evidence="2 3">
    <name type="scientific">Tetrahymena thermophila (strain SB210)</name>
    <dbReference type="NCBI Taxonomy" id="312017"/>
    <lineage>
        <taxon>Eukaryota</taxon>
        <taxon>Sar</taxon>
        <taxon>Alveolata</taxon>
        <taxon>Ciliophora</taxon>
        <taxon>Intramacronucleata</taxon>
        <taxon>Oligohymenophorea</taxon>
        <taxon>Hymenostomatida</taxon>
        <taxon>Tetrahymenina</taxon>
        <taxon>Tetrahymenidae</taxon>
        <taxon>Tetrahymena</taxon>
    </lineage>
</organism>
<sequence length="580" mass="66905">MNPTEKKVKARTKSTQQQAQQSSKTEKTNLEESNEKDKQQLGISRLISSSSTSTTQPPRQTSSQLLNQQSQSLNSINSQVPQLQSQSSQNQQQAAKIDYKKQNAGKYKPLYSTDSDDDFIPIKKKKIEVEQKPVQQVQTKNEEIKQSNVIIIPVAPLNINKCFQDILLQTSKDQYLLTMIKTILSAGSKKLADKQSVFKKTWTQLRNSNCSHEEYLKWEEQLKRNEAYEIKDIKETTIQRLINSKIRGFVSYDQLLEKGKKEYIIRNKLEEDSPILSKEFKLDEKSYDEFRNDQFTLLEKLMKENNLVAIDMLKPDMMKQARELGSHVSINPQLIDEALLDQDLLLPGHIDKSDVEKQLEFLEEEENIVQKVSLCKYFENKQKNEQSALTQNQSTDNGSKFSSSFTSPNQNSSSNNDPYEIEKNIEKYSFQKIFKSYDDFIHLQPSDNCLIAKRVKSLLLDIKSDELFTDAKFQKEQFEKYQKMLKQINDIDQFDINKVSEETLKNLVEIAAYIMNNVHYFQKFNLKCDLLHPLDLLYVTEKFLKQSNNQNSSSSGSSSSSNSSTNSNQAATVNIQNQKS</sequence>
<dbReference type="RefSeq" id="XP_012652591.1">
    <property type="nucleotide sequence ID" value="XM_012797137.1"/>
</dbReference>
<feature type="compositionally biased region" description="Low complexity" evidence="1">
    <location>
        <begin position="549"/>
        <end position="569"/>
    </location>
</feature>
<feature type="compositionally biased region" description="Low complexity" evidence="1">
    <location>
        <begin position="13"/>
        <end position="23"/>
    </location>
</feature>
<feature type="compositionally biased region" description="Low complexity" evidence="1">
    <location>
        <begin position="402"/>
        <end position="416"/>
    </location>
</feature>
<dbReference type="GeneID" id="24436918"/>
<keyword evidence="3" id="KW-1185">Reference proteome</keyword>
<protein>
    <submittedName>
        <fullName evidence="2">Uncharacterized protein</fullName>
    </submittedName>
</protein>
<feature type="region of interest" description="Disordered" evidence="1">
    <location>
        <begin position="1"/>
        <end position="100"/>
    </location>
</feature>
<proteinExistence type="predicted"/>
<dbReference type="OrthoDB" id="292059at2759"/>
<feature type="region of interest" description="Disordered" evidence="1">
    <location>
        <begin position="386"/>
        <end position="419"/>
    </location>
</feature>
<dbReference type="KEGG" id="tet:TTHERM_000035589"/>
<accession>W7XE90</accession>
<evidence type="ECO:0000313" key="2">
    <source>
        <dbReference type="EMBL" id="EWS74878.1"/>
    </source>
</evidence>
<dbReference type="EMBL" id="GG662720">
    <property type="protein sequence ID" value="EWS74878.1"/>
    <property type="molecule type" value="Genomic_DNA"/>
</dbReference>
<reference evidence="3" key="1">
    <citation type="journal article" date="2006" name="PLoS Biol.">
        <title>Macronuclear genome sequence of the ciliate Tetrahymena thermophila, a model eukaryote.</title>
        <authorList>
            <person name="Eisen J.A."/>
            <person name="Coyne R.S."/>
            <person name="Wu M."/>
            <person name="Wu D."/>
            <person name="Thiagarajan M."/>
            <person name="Wortman J.R."/>
            <person name="Badger J.H."/>
            <person name="Ren Q."/>
            <person name="Amedeo P."/>
            <person name="Jones K.M."/>
            <person name="Tallon L.J."/>
            <person name="Delcher A.L."/>
            <person name="Salzberg S.L."/>
            <person name="Silva J.C."/>
            <person name="Haas B.J."/>
            <person name="Majoros W.H."/>
            <person name="Farzad M."/>
            <person name="Carlton J.M."/>
            <person name="Smith R.K. Jr."/>
            <person name="Garg J."/>
            <person name="Pearlman R.E."/>
            <person name="Karrer K.M."/>
            <person name="Sun L."/>
            <person name="Manning G."/>
            <person name="Elde N.C."/>
            <person name="Turkewitz A.P."/>
            <person name="Asai D.J."/>
            <person name="Wilkes D.E."/>
            <person name="Wang Y."/>
            <person name="Cai H."/>
            <person name="Collins K."/>
            <person name="Stewart B.A."/>
            <person name="Lee S.R."/>
            <person name="Wilamowska K."/>
            <person name="Weinberg Z."/>
            <person name="Ruzzo W.L."/>
            <person name="Wloga D."/>
            <person name="Gaertig J."/>
            <person name="Frankel J."/>
            <person name="Tsao C.-C."/>
            <person name="Gorovsky M.A."/>
            <person name="Keeling P.J."/>
            <person name="Waller R.F."/>
            <person name="Patron N.J."/>
            <person name="Cherry J.M."/>
            <person name="Stover N.A."/>
            <person name="Krieger C.J."/>
            <person name="del Toro C."/>
            <person name="Ryder H.F."/>
            <person name="Williamson S.C."/>
            <person name="Barbeau R.A."/>
            <person name="Hamilton E.P."/>
            <person name="Orias E."/>
        </authorList>
    </citation>
    <scope>NUCLEOTIDE SEQUENCE [LARGE SCALE GENOMIC DNA]</scope>
    <source>
        <strain evidence="3">SB210</strain>
    </source>
</reference>